<evidence type="ECO:0000313" key="6">
    <source>
        <dbReference type="EMBL" id="ABO95439.1"/>
    </source>
</evidence>
<gene>
    <name evidence="6" type="ORF">OSTLU_10507</name>
</gene>
<organism evidence="6 7">
    <name type="scientific">Ostreococcus lucimarinus (strain CCE9901)</name>
    <dbReference type="NCBI Taxonomy" id="436017"/>
    <lineage>
        <taxon>Eukaryota</taxon>
        <taxon>Viridiplantae</taxon>
        <taxon>Chlorophyta</taxon>
        <taxon>Mamiellophyceae</taxon>
        <taxon>Mamiellales</taxon>
        <taxon>Bathycoccaceae</taxon>
        <taxon>Ostreococcus</taxon>
    </lineage>
</organism>
<dbReference type="Pfam" id="PF13181">
    <property type="entry name" value="TPR_8"/>
    <property type="match status" value="2"/>
</dbReference>
<dbReference type="OrthoDB" id="245563at2759"/>
<name>A4RVI6_OSTLU</name>
<dbReference type="PANTHER" id="PTHR45984:SF1">
    <property type="entry name" value="SPAG1 AXONEMAL DYNEIN ASSEMBLY FACTOR"/>
    <property type="match status" value="1"/>
</dbReference>
<dbReference type="InterPro" id="IPR011990">
    <property type="entry name" value="TPR-like_helical_dom_sf"/>
</dbReference>
<dbReference type="AlphaFoldDB" id="A4RVI6"/>
<dbReference type="SUPFAM" id="SSF48452">
    <property type="entry name" value="TPR-like"/>
    <property type="match status" value="1"/>
</dbReference>
<dbReference type="eggNOG" id="KOG1124">
    <property type="taxonomic scope" value="Eukaryota"/>
</dbReference>
<dbReference type="RefSeq" id="XP_001417146.1">
    <property type="nucleotide sequence ID" value="XM_001417109.1"/>
</dbReference>
<evidence type="ECO:0000256" key="2">
    <source>
        <dbReference type="ARBA" id="ARBA00022490"/>
    </source>
</evidence>
<dbReference type="KEGG" id="olu:OSTLU_10507"/>
<dbReference type="GO" id="GO:0005739">
    <property type="term" value="C:mitochondrion"/>
    <property type="evidence" value="ECO:0007669"/>
    <property type="project" value="TreeGrafter"/>
</dbReference>
<dbReference type="InterPro" id="IPR019734">
    <property type="entry name" value="TPR_rpt"/>
</dbReference>
<keyword evidence="3" id="KW-0677">Repeat</keyword>
<comment type="subcellular location">
    <subcellularLocation>
        <location evidence="1">Cytoplasm</location>
    </subcellularLocation>
</comment>
<evidence type="ECO:0000313" key="7">
    <source>
        <dbReference type="Proteomes" id="UP000001568"/>
    </source>
</evidence>
<keyword evidence="4 5" id="KW-0802">TPR repeat</keyword>
<sequence length="105" mass="11732">SPEELKARGNAFLREGDTVRAEETYTLAIDKGDATGATLVALYNNRAEARRRAGAYDAVVEDCTKVLELDPRNLKATLRRGGTYEILEKYSRACEDYEFALEIDP</sequence>
<dbReference type="PROSITE" id="PS50293">
    <property type="entry name" value="TPR_REGION"/>
    <property type="match status" value="1"/>
</dbReference>
<protein>
    <submittedName>
        <fullName evidence="6">Uncharacterized protein</fullName>
    </submittedName>
</protein>
<dbReference type="PANTHER" id="PTHR45984">
    <property type="entry name" value="RNA (RNA) POLYMERASE II ASSOCIATED PROTEIN HOMOLOG"/>
    <property type="match status" value="1"/>
</dbReference>
<dbReference type="GeneID" id="5001148"/>
<proteinExistence type="predicted"/>
<dbReference type="GO" id="GO:0005829">
    <property type="term" value="C:cytosol"/>
    <property type="evidence" value="ECO:0007669"/>
    <property type="project" value="TreeGrafter"/>
</dbReference>
<feature type="non-terminal residue" evidence="6">
    <location>
        <position position="105"/>
    </location>
</feature>
<accession>A4RVI6</accession>
<dbReference type="InterPro" id="IPR051982">
    <property type="entry name" value="CiliaryAsmbly_MitoImport"/>
</dbReference>
<dbReference type="GO" id="GO:0031072">
    <property type="term" value="F:heat shock protein binding"/>
    <property type="evidence" value="ECO:0007669"/>
    <property type="project" value="TreeGrafter"/>
</dbReference>
<feature type="non-terminal residue" evidence="6">
    <location>
        <position position="1"/>
    </location>
</feature>
<keyword evidence="7" id="KW-1185">Reference proteome</keyword>
<keyword evidence="2" id="KW-0963">Cytoplasm</keyword>
<dbReference type="SMART" id="SM00028">
    <property type="entry name" value="TPR"/>
    <property type="match status" value="3"/>
</dbReference>
<reference evidence="6 7" key="1">
    <citation type="journal article" date="2007" name="Proc. Natl. Acad. Sci. U.S.A.">
        <title>The tiny eukaryote Ostreococcus provides genomic insights into the paradox of plankton speciation.</title>
        <authorList>
            <person name="Palenik B."/>
            <person name="Grimwood J."/>
            <person name="Aerts A."/>
            <person name="Rouze P."/>
            <person name="Salamov A."/>
            <person name="Putnam N."/>
            <person name="Dupont C."/>
            <person name="Jorgensen R."/>
            <person name="Derelle E."/>
            <person name="Rombauts S."/>
            <person name="Zhou K."/>
            <person name="Otillar R."/>
            <person name="Merchant S.S."/>
            <person name="Podell S."/>
            <person name="Gaasterland T."/>
            <person name="Napoli C."/>
            <person name="Gendler K."/>
            <person name="Manuell A."/>
            <person name="Tai V."/>
            <person name="Vallon O."/>
            <person name="Piganeau G."/>
            <person name="Jancek S."/>
            <person name="Heijde M."/>
            <person name="Jabbari K."/>
            <person name="Bowler C."/>
            <person name="Lohr M."/>
            <person name="Robbens S."/>
            <person name="Werner G."/>
            <person name="Dubchak I."/>
            <person name="Pazour G.J."/>
            <person name="Ren Q."/>
            <person name="Paulsen I."/>
            <person name="Delwiche C."/>
            <person name="Schmutz J."/>
            <person name="Rokhsar D."/>
            <person name="Van de Peer Y."/>
            <person name="Moreau H."/>
            <person name="Grigoriev I.V."/>
        </authorList>
    </citation>
    <scope>NUCLEOTIDE SEQUENCE [LARGE SCALE GENOMIC DNA]</scope>
    <source>
        <strain evidence="6 7">CCE9901</strain>
    </source>
</reference>
<dbReference type="Gramene" id="ABO95439">
    <property type="protein sequence ID" value="ABO95439"/>
    <property type="gene ID" value="OSTLU_10507"/>
</dbReference>
<evidence type="ECO:0000256" key="3">
    <source>
        <dbReference type="ARBA" id="ARBA00022737"/>
    </source>
</evidence>
<evidence type="ECO:0000256" key="1">
    <source>
        <dbReference type="ARBA" id="ARBA00004496"/>
    </source>
</evidence>
<dbReference type="STRING" id="436017.A4RVI6"/>
<feature type="repeat" description="TPR" evidence="5">
    <location>
        <begin position="40"/>
        <end position="73"/>
    </location>
</feature>
<dbReference type="PROSITE" id="PS50005">
    <property type="entry name" value="TPR"/>
    <property type="match status" value="1"/>
</dbReference>
<dbReference type="Proteomes" id="UP000001568">
    <property type="component" value="Chromosome 4"/>
</dbReference>
<evidence type="ECO:0000256" key="4">
    <source>
        <dbReference type="ARBA" id="ARBA00022803"/>
    </source>
</evidence>
<evidence type="ECO:0000256" key="5">
    <source>
        <dbReference type="PROSITE-ProRule" id="PRU00339"/>
    </source>
</evidence>
<dbReference type="GO" id="GO:0006626">
    <property type="term" value="P:protein targeting to mitochondrion"/>
    <property type="evidence" value="ECO:0007669"/>
    <property type="project" value="TreeGrafter"/>
</dbReference>
<dbReference type="Gene3D" id="1.25.40.10">
    <property type="entry name" value="Tetratricopeptide repeat domain"/>
    <property type="match status" value="1"/>
</dbReference>
<dbReference type="HOGENOM" id="CLU_2243496_0_0_1"/>
<dbReference type="EMBL" id="CP000584">
    <property type="protein sequence ID" value="ABO95439.1"/>
    <property type="molecule type" value="Genomic_DNA"/>
</dbReference>